<gene>
    <name evidence="3" type="primary">AlNc14C26G2549</name>
    <name evidence="3" type="ORF">ALNC14_029510</name>
</gene>
<dbReference type="PROSITE" id="PS51339">
    <property type="entry name" value="PPASE_MYOTUBULARIN"/>
    <property type="match status" value="1"/>
</dbReference>
<dbReference type="PANTHER" id="PTHR10807">
    <property type="entry name" value="MYOTUBULARIN-RELATED"/>
    <property type="match status" value="1"/>
</dbReference>
<accession>F0W6R3</accession>
<reference evidence="3" key="1">
    <citation type="journal article" date="2011" name="PLoS Biol.">
        <title>Gene gain and loss during evolution of obligate parasitism in the white rust pathogen of Arabidopsis thaliana.</title>
        <authorList>
            <person name="Kemen E."/>
            <person name="Gardiner A."/>
            <person name="Schultz-Larsen T."/>
            <person name="Kemen A.C."/>
            <person name="Balmuth A.L."/>
            <person name="Robert-Seilaniantz A."/>
            <person name="Bailey K."/>
            <person name="Holub E."/>
            <person name="Studholme D.J."/>
            <person name="Maclean D."/>
            <person name="Jones J.D."/>
        </authorList>
    </citation>
    <scope>NUCLEOTIDE SEQUENCE</scope>
</reference>
<evidence type="ECO:0000256" key="1">
    <source>
        <dbReference type="SAM" id="Coils"/>
    </source>
</evidence>
<keyword evidence="1" id="KW-0175">Coiled coil</keyword>
<dbReference type="InterPro" id="IPR010569">
    <property type="entry name" value="Myotubularin-like_Pase_dom"/>
</dbReference>
<organism evidence="3">
    <name type="scientific">Albugo laibachii Nc14</name>
    <dbReference type="NCBI Taxonomy" id="890382"/>
    <lineage>
        <taxon>Eukaryota</taxon>
        <taxon>Sar</taxon>
        <taxon>Stramenopiles</taxon>
        <taxon>Oomycota</taxon>
        <taxon>Peronosporomycetes</taxon>
        <taxon>Albuginales</taxon>
        <taxon>Albuginaceae</taxon>
        <taxon>Albugo</taxon>
    </lineage>
</organism>
<reference evidence="3" key="2">
    <citation type="submission" date="2011-02" db="EMBL/GenBank/DDBJ databases">
        <authorList>
            <person name="MacLean D."/>
        </authorList>
    </citation>
    <scope>NUCLEOTIDE SEQUENCE</scope>
</reference>
<feature type="coiled-coil region" evidence="1">
    <location>
        <begin position="119"/>
        <end position="167"/>
    </location>
</feature>
<dbReference type="GO" id="GO:0005737">
    <property type="term" value="C:cytoplasm"/>
    <property type="evidence" value="ECO:0007669"/>
    <property type="project" value="TreeGrafter"/>
</dbReference>
<evidence type="ECO:0000313" key="3">
    <source>
        <dbReference type="EMBL" id="CCA16808.1"/>
    </source>
</evidence>
<sequence>MQFIDAVWQLLHQFPFSFEFTEVFLIGLLDEVYEKRSATFSFDRDTDRMGRVGESAWALLRGKLPTDKLVNPVYTRPSENAVNRSPMTLRYRWHASSLGVWSSFYLRSFVPYDPKGAWLRELHENQNRLEEALSNATEELETKAQLNSNLTLELESLREERIRMQKELESGHLGSELQCDQSHDSELDQDTVVVESLVTQRDTEDTFSVSLTTKFQLITTYFGCARNL</sequence>
<evidence type="ECO:0000259" key="2">
    <source>
        <dbReference type="PROSITE" id="PS51339"/>
    </source>
</evidence>
<dbReference type="InterPro" id="IPR029021">
    <property type="entry name" value="Prot-tyrosine_phosphatase-like"/>
</dbReference>
<dbReference type="HOGENOM" id="CLU_1216634_0_0_1"/>
<name>F0W6R3_9STRA</name>
<dbReference type="SUPFAM" id="SSF52799">
    <property type="entry name" value="(Phosphotyrosine protein) phosphatases II"/>
    <property type="match status" value="1"/>
</dbReference>
<feature type="domain" description="Myotubularin phosphatase" evidence="2">
    <location>
        <begin position="1"/>
        <end position="105"/>
    </location>
</feature>
<dbReference type="Pfam" id="PF06602">
    <property type="entry name" value="Myotub-related"/>
    <property type="match status" value="1"/>
</dbReference>
<dbReference type="EMBL" id="FR824071">
    <property type="protein sequence ID" value="CCA16808.1"/>
    <property type="molecule type" value="Genomic_DNA"/>
</dbReference>
<dbReference type="PANTHER" id="PTHR10807:SF128">
    <property type="entry name" value="PHOSPHATIDYLINOSITOL-3,5-BISPHOSPHATE 3-PHOSPHATASE"/>
    <property type="match status" value="1"/>
</dbReference>
<dbReference type="AlphaFoldDB" id="F0W6R3"/>
<proteinExistence type="predicted"/>
<dbReference type="InterPro" id="IPR030564">
    <property type="entry name" value="Myotubularin"/>
</dbReference>
<protein>
    <submittedName>
        <fullName evidence="3">Mtm1 putative</fullName>
    </submittedName>
</protein>